<name>A0AC60P5W2_IXOPE</name>
<keyword evidence="2" id="KW-1185">Reference proteome</keyword>
<organism evidence="1 2">
    <name type="scientific">Ixodes persulcatus</name>
    <name type="common">Taiga tick</name>
    <dbReference type="NCBI Taxonomy" id="34615"/>
    <lineage>
        <taxon>Eukaryota</taxon>
        <taxon>Metazoa</taxon>
        <taxon>Ecdysozoa</taxon>
        <taxon>Arthropoda</taxon>
        <taxon>Chelicerata</taxon>
        <taxon>Arachnida</taxon>
        <taxon>Acari</taxon>
        <taxon>Parasitiformes</taxon>
        <taxon>Ixodida</taxon>
        <taxon>Ixodoidea</taxon>
        <taxon>Ixodidae</taxon>
        <taxon>Ixodinae</taxon>
        <taxon>Ixodes</taxon>
    </lineage>
</organism>
<feature type="non-terminal residue" evidence="1">
    <location>
        <position position="1"/>
    </location>
</feature>
<gene>
    <name evidence="1" type="ORF">HPB47_008164</name>
</gene>
<feature type="non-terminal residue" evidence="1">
    <location>
        <position position="91"/>
    </location>
</feature>
<evidence type="ECO:0000313" key="2">
    <source>
        <dbReference type="Proteomes" id="UP000805193"/>
    </source>
</evidence>
<accession>A0AC60P5W2</accession>
<comment type="caution">
    <text evidence="1">The sequence shown here is derived from an EMBL/GenBank/DDBJ whole genome shotgun (WGS) entry which is preliminary data.</text>
</comment>
<proteinExistence type="predicted"/>
<sequence length="91" mass="10658">HFKLEAELASMTWKIRWEDINQTLSKRQKAFGSRISFTKTSSSTSSETLALRNEKQMFIRTAYYKDTLVAIKPLNKARIDITRSLLLELKY</sequence>
<evidence type="ECO:0000313" key="1">
    <source>
        <dbReference type="EMBL" id="KAG0414672.1"/>
    </source>
</evidence>
<protein>
    <submittedName>
        <fullName evidence="1">Uncharacterized protein</fullName>
    </submittedName>
</protein>
<dbReference type="EMBL" id="JABSTQ010011156">
    <property type="protein sequence ID" value="KAG0414672.1"/>
    <property type="molecule type" value="Genomic_DNA"/>
</dbReference>
<dbReference type="Proteomes" id="UP000805193">
    <property type="component" value="Unassembled WGS sequence"/>
</dbReference>
<reference evidence="1 2" key="1">
    <citation type="journal article" date="2020" name="Cell">
        <title>Large-Scale Comparative Analyses of Tick Genomes Elucidate Their Genetic Diversity and Vector Capacities.</title>
        <authorList>
            <consortium name="Tick Genome and Microbiome Consortium (TIGMIC)"/>
            <person name="Jia N."/>
            <person name="Wang J."/>
            <person name="Shi W."/>
            <person name="Du L."/>
            <person name="Sun Y."/>
            <person name="Zhan W."/>
            <person name="Jiang J.F."/>
            <person name="Wang Q."/>
            <person name="Zhang B."/>
            <person name="Ji P."/>
            <person name="Bell-Sakyi L."/>
            <person name="Cui X.M."/>
            <person name="Yuan T.T."/>
            <person name="Jiang B.G."/>
            <person name="Yang W.F."/>
            <person name="Lam T.T."/>
            <person name="Chang Q.C."/>
            <person name="Ding S.J."/>
            <person name="Wang X.J."/>
            <person name="Zhu J.G."/>
            <person name="Ruan X.D."/>
            <person name="Zhao L."/>
            <person name="Wei J.T."/>
            <person name="Ye R.Z."/>
            <person name="Que T.C."/>
            <person name="Du C.H."/>
            <person name="Zhou Y.H."/>
            <person name="Cheng J.X."/>
            <person name="Dai P.F."/>
            <person name="Guo W.B."/>
            <person name="Han X.H."/>
            <person name="Huang E.J."/>
            <person name="Li L.F."/>
            <person name="Wei W."/>
            <person name="Gao Y.C."/>
            <person name="Liu J.Z."/>
            <person name="Shao H.Z."/>
            <person name="Wang X."/>
            <person name="Wang C.C."/>
            <person name="Yang T.C."/>
            <person name="Huo Q.B."/>
            <person name="Li W."/>
            <person name="Chen H.Y."/>
            <person name="Chen S.E."/>
            <person name="Zhou L.G."/>
            <person name="Ni X.B."/>
            <person name="Tian J.H."/>
            <person name="Sheng Y."/>
            <person name="Liu T."/>
            <person name="Pan Y.S."/>
            <person name="Xia L.Y."/>
            <person name="Li J."/>
            <person name="Zhao F."/>
            <person name="Cao W.C."/>
        </authorList>
    </citation>
    <scope>NUCLEOTIDE SEQUENCE [LARGE SCALE GENOMIC DNA]</scope>
    <source>
        <strain evidence="1">Iper-2018</strain>
    </source>
</reference>